<keyword evidence="4" id="KW-0597">Phosphoprotein</keyword>
<evidence type="ECO:0000256" key="2">
    <source>
        <dbReference type="ARBA" id="ARBA00006432"/>
    </source>
</evidence>
<dbReference type="Pfam" id="PF22621">
    <property type="entry name" value="CurL-like_PKS_C"/>
    <property type="match status" value="1"/>
</dbReference>
<dbReference type="InterPro" id="IPR036736">
    <property type="entry name" value="ACP-like_sf"/>
</dbReference>
<dbReference type="SMART" id="SM00822">
    <property type="entry name" value="PKS_KR"/>
    <property type="match status" value="1"/>
</dbReference>
<dbReference type="InterPro" id="IPR009081">
    <property type="entry name" value="PP-bd_ACP"/>
</dbReference>
<dbReference type="RefSeq" id="WP_307250369.1">
    <property type="nucleotide sequence ID" value="NZ_JAUSUV010000001.1"/>
</dbReference>
<dbReference type="Gene3D" id="3.30.300.30">
    <property type="match status" value="1"/>
</dbReference>
<evidence type="ECO:0000313" key="9">
    <source>
        <dbReference type="Proteomes" id="UP001238450"/>
    </source>
</evidence>
<dbReference type="InterPro" id="IPR020845">
    <property type="entry name" value="AMP-binding_CS"/>
</dbReference>
<dbReference type="Pfam" id="PF13193">
    <property type="entry name" value="AMP-binding_C"/>
    <property type="match status" value="1"/>
</dbReference>
<dbReference type="InterPro" id="IPR057326">
    <property type="entry name" value="KR_dom"/>
</dbReference>
<comment type="caution">
    <text evidence="8">The sequence shown here is derived from an EMBL/GenBank/DDBJ whole genome shotgun (WGS) entry which is preliminary data.</text>
</comment>
<dbReference type="InterPro" id="IPR016039">
    <property type="entry name" value="Thiolase-like"/>
</dbReference>
<dbReference type="InterPro" id="IPR049490">
    <property type="entry name" value="C883_1060-like_KR_N"/>
</dbReference>
<feature type="domain" description="Carrier" evidence="6">
    <location>
        <begin position="983"/>
        <end position="1059"/>
    </location>
</feature>
<dbReference type="PROSITE" id="PS50075">
    <property type="entry name" value="CARRIER"/>
    <property type="match status" value="2"/>
</dbReference>
<keyword evidence="5" id="KW-0808">Transferase</keyword>
<comment type="similarity">
    <text evidence="2">Belongs to the ATP-dependent AMP-binding enzyme family.</text>
</comment>
<proteinExistence type="inferred from homology"/>
<evidence type="ECO:0000256" key="3">
    <source>
        <dbReference type="ARBA" id="ARBA00022450"/>
    </source>
</evidence>
<dbReference type="CDD" id="cd08953">
    <property type="entry name" value="KR_2_SDR_x"/>
    <property type="match status" value="1"/>
</dbReference>
<protein>
    <submittedName>
        <fullName evidence="8">Amino acid adenylation domain-containing protein</fullName>
    </submittedName>
</protein>
<dbReference type="Pfam" id="PF08659">
    <property type="entry name" value="KR"/>
    <property type="match status" value="1"/>
</dbReference>
<dbReference type="InterPro" id="IPR045851">
    <property type="entry name" value="AMP-bd_C_sf"/>
</dbReference>
<dbReference type="InterPro" id="IPR023213">
    <property type="entry name" value="CAT-like_dom_sf"/>
</dbReference>
<dbReference type="SMART" id="SM00825">
    <property type="entry name" value="PKS_KS"/>
    <property type="match status" value="1"/>
</dbReference>
<dbReference type="InterPro" id="IPR010071">
    <property type="entry name" value="AA_adenyl_dom"/>
</dbReference>
<dbReference type="InterPro" id="IPR014030">
    <property type="entry name" value="Ketoacyl_synth_N"/>
</dbReference>
<dbReference type="PROSITE" id="PS00606">
    <property type="entry name" value="KS3_1"/>
    <property type="match status" value="1"/>
</dbReference>
<keyword evidence="3" id="KW-0596">Phosphopantetheine</keyword>
<dbReference type="GO" id="GO:0043041">
    <property type="term" value="P:amino acid activation for nonribosomal peptide biosynthetic process"/>
    <property type="evidence" value="ECO:0007669"/>
    <property type="project" value="TreeGrafter"/>
</dbReference>
<dbReference type="PANTHER" id="PTHR45527:SF1">
    <property type="entry name" value="FATTY ACID SYNTHASE"/>
    <property type="match status" value="1"/>
</dbReference>
<dbReference type="InterPro" id="IPR018201">
    <property type="entry name" value="Ketoacyl_synth_AS"/>
</dbReference>
<dbReference type="Proteomes" id="UP001238450">
    <property type="component" value="Unassembled WGS sequence"/>
</dbReference>
<dbReference type="PROSITE" id="PS00455">
    <property type="entry name" value="AMP_BINDING"/>
    <property type="match status" value="1"/>
</dbReference>
<dbReference type="Pfam" id="PF00668">
    <property type="entry name" value="Condensation"/>
    <property type="match status" value="1"/>
</dbReference>
<organism evidence="8 9">
    <name type="scientific">Croceifilum oryzae</name>
    <dbReference type="NCBI Taxonomy" id="1553429"/>
    <lineage>
        <taxon>Bacteria</taxon>
        <taxon>Bacillati</taxon>
        <taxon>Bacillota</taxon>
        <taxon>Bacilli</taxon>
        <taxon>Bacillales</taxon>
        <taxon>Thermoactinomycetaceae</taxon>
        <taxon>Croceifilum</taxon>
    </lineage>
</organism>
<dbReference type="InterPro" id="IPR014031">
    <property type="entry name" value="Ketoacyl_synth_C"/>
</dbReference>
<feature type="domain" description="Ketosynthase family 3 (KS3)" evidence="7">
    <location>
        <begin position="1086"/>
        <end position="1502"/>
    </location>
</feature>
<keyword evidence="9" id="KW-1185">Reference proteome</keyword>
<evidence type="ECO:0000259" key="7">
    <source>
        <dbReference type="PROSITE" id="PS52004"/>
    </source>
</evidence>
<dbReference type="SUPFAM" id="SSF51735">
    <property type="entry name" value="NAD(P)-binding Rossmann-fold domains"/>
    <property type="match status" value="2"/>
</dbReference>
<evidence type="ECO:0000256" key="4">
    <source>
        <dbReference type="ARBA" id="ARBA00022553"/>
    </source>
</evidence>
<dbReference type="Gene3D" id="3.30.559.30">
    <property type="entry name" value="Nonribosomal peptide synthetase, condensation domain"/>
    <property type="match status" value="1"/>
</dbReference>
<evidence type="ECO:0000313" key="8">
    <source>
        <dbReference type="EMBL" id="MDQ0416182.1"/>
    </source>
</evidence>
<dbReference type="Gene3D" id="3.40.50.720">
    <property type="entry name" value="NAD(P)-binding Rossmann-like Domain"/>
    <property type="match status" value="1"/>
</dbReference>
<comment type="cofactor">
    <cofactor evidence="1">
        <name>pantetheine 4'-phosphate</name>
        <dbReference type="ChEBI" id="CHEBI:47942"/>
    </cofactor>
</comment>
<dbReference type="EMBL" id="JAUSUV010000001">
    <property type="protein sequence ID" value="MDQ0416182.1"/>
    <property type="molecule type" value="Genomic_DNA"/>
</dbReference>
<dbReference type="PROSITE" id="PS52004">
    <property type="entry name" value="KS3_2"/>
    <property type="match status" value="1"/>
</dbReference>
<dbReference type="FunFam" id="3.40.50.980:FF:000001">
    <property type="entry name" value="Non-ribosomal peptide synthetase"/>
    <property type="match status" value="1"/>
</dbReference>
<dbReference type="GO" id="GO:0005737">
    <property type="term" value="C:cytoplasm"/>
    <property type="evidence" value="ECO:0007669"/>
    <property type="project" value="TreeGrafter"/>
</dbReference>
<dbReference type="SUPFAM" id="SSF53901">
    <property type="entry name" value="Thiolase-like"/>
    <property type="match status" value="1"/>
</dbReference>
<dbReference type="InterPro" id="IPR020841">
    <property type="entry name" value="PKS_Beta-ketoAc_synthase_dom"/>
</dbReference>
<reference evidence="8 9" key="1">
    <citation type="submission" date="2023-07" db="EMBL/GenBank/DDBJ databases">
        <title>Genomic Encyclopedia of Type Strains, Phase IV (KMG-IV): sequencing the most valuable type-strain genomes for metagenomic binning, comparative biology and taxonomic classification.</title>
        <authorList>
            <person name="Goeker M."/>
        </authorList>
    </citation>
    <scope>NUCLEOTIDE SEQUENCE [LARGE SCALE GENOMIC DNA]</scope>
    <source>
        <strain evidence="8 9">DSM 46876</strain>
    </source>
</reference>
<dbReference type="InterPro" id="IPR025110">
    <property type="entry name" value="AMP-bd_C"/>
</dbReference>
<dbReference type="SUPFAM" id="SSF47336">
    <property type="entry name" value="ACP-like"/>
    <property type="match status" value="2"/>
</dbReference>
<gene>
    <name evidence="8" type="ORF">J2Z48_000340</name>
</gene>
<dbReference type="PANTHER" id="PTHR45527">
    <property type="entry name" value="NONRIBOSOMAL PEPTIDE SYNTHETASE"/>
    <property type="match status" value="1"/>
</dbReference>
<dbReference type="GO" id="GO:0031177">
    <property type="term" value="F:phosphopantetheine binding"/>
    <property type="evidence" value="ECO:0007669"/>
    <property type="project" value="InterPro"/>
</dbReference>
<dbReference type="CDD" id="cd19543">
    <property type="entry name" value="DCL_NRPS"/>
    <property type="match status" value="1"/>
</dbReference>
<dbReference type="Pfam" id="PF02801">
    <property type="entry name" value="Ketoacyl-synt_C"/>
    <property type="match status" value="1"/>
</dbReference>
<dbReference type="SMART" id="SM00823">
    <property type="entry name" value="PKS_PP"/>
    <property type="match status" value="2"/>
</dbReference>
<dbReference type="Gene3D" id="1.10.1200.10">
    <property type="entry name" value="ACP-like"/>
    <property type="match status" value="2"/>
</dbReference>
<dbReference type="GO" id="GO:0006633">
    <property type="term" value="P:fatty acid biosynthetic process"/>
    <property type="evidence" value="ECO:0007669"/>
    <property type="project" value="InterPro"/>
</dbReference>
<dbReference type="GO" id="GO:0004315">
    <property type="term" value="F:3-oxoacyl-[acyl-carrier-protein] synthase activity"/>
    <property type="evidence" value="ECO:0007669"/>
    <property type="project" value="InterPro"/>
</dbReference>
<dbReference type="InterPro" id="IPR013968">
    <property type="entry name" value="PKS_KR"/>
</dbReference>
<dbReference type="Gene3D" id="3.30.559.10">
    <property type="entry name" value="Chloramphenicol acetyltransferase-like domain"/>
    <property type="match status" value="1"/>
</dbReference>
<feature type="domain" description="Carrier" evidence="6">
    <location>
        <begin position="2329"/>
        <end position="2404"/>
    </location>
</feature>
<dbReference type="Pfam" id="PF00109">
    <property type="entry name" value="ketoacyl-synt"/>
    <property type="match status" value="1"/>
</dbReference>
<dbReference type="Gene3D" id="3.40.50.980">
    <property type="match status" value="2"/>
</dbReference>
<dbReference type="CDD" id="cd05930">
    <property type="entry name" value="A_NRPS"/>
    <property type="match status" value="1"/>
</dbReference>
<dbReference type="Gene3D" id="3.30.70.3290">
    <property type="match status" value="1"/>
</dbReference>
<dbReference type="Pfam" id="PF00550">
    <property type="entry name" value="PP-binding"/>
    <property type="match status" value="2"/>
</dbReference>
<evidence type="ECO:0000256" key="1">
    <source>
        <dbReference type="ARBA" id="ARBA00001957"/>
    </source>
</evidence>
<dbReference type="Pfam" id="PF00501">
    <property type="entry name" value="AMP-binding"/>
    <property type="match status" value="1"/>
</dbReference>
<dbReference type="InterPro" id="IPR020806">
    <property type="entry name" value="PKS_PP-bd"/>
</dbReference>
<dbReference type="Pfam" id="PF21394">
    <property type="entry name" value="Beta-ketacyl_N"/>
    <property type="match status" value="1"/>
</dbReference>
<name>A0AAJ1TFP2_9BACL</name>
<dbReference type="InterPro" id="IPR001242">
    <property type="entry name" value="Condensation_dom"/>
</dbReference>
<dbReference type="SUPFAM" id="SSF56801">
    <property type="entry name" value="Acetyl-CoA synthetase-like"/>
    <property type="match status" value="1"/>
</dbReference>
<dbReference type="InterPro" id="IPR000873">
    <property type="entry name" value="AMP-dep_synth/lig_dom"/>
</dbReference>
<dbReference type="Gene3D" id="3.40.47.10">
    <property type="match status" value="1"/>
</dbReference>
<evidence type="ECO:0000259" key="6">
    <source>
        <dbReference type="PROSITE" id="PS50075"/>
    </source>
</evidence>
<dbReference type="Gene3D" id="2.30.38.10">
    <property type="entry name" value="Luciferase, Domain 3"/>
    <property type="match status" value="1"/>
</dbReference>
<dbReference type="SUPFAM" id="SSF52777">
    <property type="entry name" value="CoA-dependent acyltransferases"/>
    <property type="match status" value="2"/>
</dbReference>
<dbReference type="CDD" id="cd00833">
    <property type="entry name" value="PKS"/>
    <property type="match status" value="1"/>
</dbReference>
<dbReference type="InterPro" id="IPR036291">
    <property type="entry name" value="NAD(P)-bd_dom_sf"/>
</dbReference>
<accession>A0AAJ1TFP2</accession>
<dbReference type="GO" id="GO:0044550">
    <property type="term" value="P:secondary metabolite biosynthetic process"/>
    <property type="evidence" value="ECO:0007669"/>
    <property type="project" value="TreeGrafter"/>
</dbReference>
<evidence type="ECO:0000256" key="5">
    <source>
        <dbReference type="ARBA" id="ARBA00022679"/>
    </source>
</evidence>
<dbReference type="NCBIfam" id="TIGR01733">
    <property type="entry name" value="AA-adenyl-dom"/>
    <property type="match status" value="1"/>
</dbReference>
<dbReference type="Gene3D" id="1.10.1240.100">
    <property type="match status" value="1"/>
</dbReference>
<sequence>MAQSVQPNQIEDILTLTPTQEGILYHCLKDSVQQMYVGQVALEVSGQIHVTNLEKALQLVVQENECLRSVFRWEKLSHPVQVILRQMDHRIVEHDLTALSEQEQNERIVQMDEEERSKGFDLTKGPLLRISASKVGAKQYRVLVNFHHIMMDGWSLGVFLSDWFGRYGQLQSNQVEKKLHPKTKYKEYVKWLGKQETGKAKQFWNQVLQSWEPTTKLPYKHDKKEANLHMNSVVTPLSDIMTEVSYFSKEVGVTPNTILNVAWGIMLQRYSGSDDVTFGLTVSGRPDEMQGVDQTVGLFINTVPVRVSTESQQTVAELMSAVHKQAVEMKEYEYLPLTDIHSAAKLRGNESLFDHILVFENYPLDEKLLEGAYHDFQITQYSEWELNNYDLTVAFLLAGEPHMKFDYMEGLFDRQTMERMAEHFQVVLKHMISHPDELVQNLDILPEWERELTVFQFNQTEQAFPKDKTVYQLFVEQVKESPSMKAVVFQDESITYEQLFERVQRLVGRLQNHGIAPGSVISIQLDWSIDMVVAIMGALGTGAAYVPIDPHYPSERIEYILKDSRSQLLITSTEFRDASREVISNVIVLDSEANDVQHQAEAELMEVISSPKDLAYVIYTSGSTGRPKGVMIEQESFVEFVTWAVKEYEHRLGYQVLLSNSFAFDSSIQQIFPPLVSGGMLHLLHPDVRKDARQYLDYLKQNRINNIDEIPVIMNVLMEQIDESDELPLLPDLTCLSLGSEYVPIELVKNCRLYLNRDGRIINGYGPAEASVETCTYHFDGTSEHEISLVGKPRDNTRVYILDQHGRVCPIGIPGEICVSGVGLARGYLYQPELTNEKFIANSFSGIPGDRLYKTGDAGRWLADGNVEYVGRIDNQVKIRGFRVELGEIENVLLKHPEINDAVVIARKKGSSNTDICAFLKAESKLAKHDVNSFLADKLPDYMIPTHYEYVDSYPLTPNGKVDRKSLAQIELAVAVDEQDGSSARHELDEQIVAVWKEVLGLENVGIYTNFFETGGNSIQIMRVFNKLKKVIPDLSFEISDLFTYNTIASLADFMNQPNEVEAEKKPVSIMEEREELGESAEATTTRDVAIIGISARLPGADDVDEWWELLRQGKSSIREIPESRKQLDPGQNPAKQYLRYGYIEGIDQFDPQFFNISPKLAKDMDPNQRIMLETVNDTVEDAGYPREKLMNQNVGVFMGSVMPSYINHVDVKVDELLASNLPANLAGRVSYHFGLNGPSMVIDTACSSSLVVLHSAMNALRYGECEMALVGGVHIEIDHIRKEIAMGSGIVSPTETCRAFSDDADGTIGGEGSICIMVKPLEKAVADQDHIYGVIKGSAVVQDGARSNGMTAPSPDAQAETIVRAWKDAKIDPTTISYIEAHGTGTKLGDPIEVKGIRKAYESYTDQKQFIAMGSVKTNMGHLDSAAGLVGLVKTVLSLQNGMIPPSLHYTKPNAFIDFANSPVYINTNLQTWEKPEGHPRRAGISSFGLSGTNVHVVVEEYEQPKTTSDQAHLVTVSAPTEKVLHEKISDLKRDLSRNRQSELADISYTLNCRRNHDSYRFSTVVRDKEELSRVLEEMQGMDKKPVKRVKKIVLWIPDYAVGMEELWADLSQTGWLDESITSKLQPLLDDSSDPKEKYVAFVSSLYHLLRELGIEVEIEGEGLGVAAREFILGTSSLADVMKGVGGSQVVSEQNQAMSEDLSKYGEDTLILSVGSRLSSDFASDECGGVEVLDLFTLEKKEQDFLSVLSYLYQMGYNLHFEAIQKGRTVPLPTYPFQRKSYWFDQSKKQKSGSSLFNQDPLESTKVNEELMHHFEWAVSELPSNLSSRSLKGAVLIITDRDSGTNHAPLVEKFTEHGHRVIQLQYGQQYRNMAVDQMEIHPYEEEHFARVMKELVESGVSIGAVIDLSRFQSTSLANVSMWDYEKLGEKLVASIHPTLNLVKSIATLGVNHPVYTFFITQQAYSIGANDHYVNPLYSSTLALSRTMNREYDQVQSFCIDVNEGPFDTIAQVIYEEVSRNNLIREVAYRDGKRYTKTLKRLPIESMPKREMIRESGVYLVTGGTGGIAKEICQSIASRHSVTMILVGRTSESNLSSQQVETINTIRGLGSKVQYYQADVASLAEMTKVVDGVAARFGKVDGVIHTAGILGKPVSLRDSGLEDYTAVMEAKVNGTLVLDQLLKEHYVDFFLVFSSVDAVLSEKMIAPYACANAFLDSYTTLQRQMGKRFISIQWGGWQNTGMGDVQREKENHSSVDKIKRLSPLILGFNRNDGVAAFHAVLDANVSPAFVSGLNQEDIEEVRGLSFFEIHSQLLVKPEVSQAQASWTFEQISEAVTKSWREILEFEEDEELDPTESYFSLGGDSIQGIDIMVELSNLFSLKMDADTIFRFDSVQALSQHIFDSLQKPKTAQKIRSIPKAKPIQ</sequence>